<feature type="binding site" evidence="9">
    <location>
        <position position="18"/>
    </location>
    <ligand>
        <name>NADPH</name>
        <dbReference type="ChEBI" id="CHEBI:57783"/>
    </ligand>
</feature>
<dbReference type="InterPro" id="IPR013644">
    <property type="entry name" value="DXP_reductoisomerase_C"/>
</dbReference>
<evidence type="ECO:0000256" key="8">
    <source>
        <dbReference type="ARBA" id="ARBA00048543"/>
    </source>
</evidence>
<keyword evidence="9" id="KW-0460">Magnesium</keyword>
<evidence type="ECO:0000256" key="3">
    <source>
        <dbReference type="ARBA" id="ARBA00022723"/>
    </source>
</evidence>
<keyword evidence="3 9" id="KW-0479">Metal-binding</keyword>
<evidence type="ECO:0000256" key="5">
    <source>
        <dbReference type="ARBA" id="ARBA00023002"/>
    </source>
</evidence>
<evidence type="ECO:0000313" key="13">
    <source>
        <dbReference type="EMBL" id="MFC3717164.1"/>
    </source>
</evidence>
<organism evidence="13 14">
    <name type="scientific">Luteimonas soli</name>
    <dbReference type="NCBI Taxonomy" id="1648966"/>
    <lineage>
        <taxon>Bacteria</taxon>
        <taxon>Pseudomonadati</taxon>
        <taxon>Pseudomonadota</taxon>
        <taxon>Gammaproteobacteria</taxon>
        <taxon>Lysobacterales</taxon>
        <taxon>Lysobacteraceae</taxon>
        <taxon>Luteimonas</taxon>
    </lineage>
</organism>
<dbReference type="RefSeq" id="WP_386744904.1">
    <property type="nucleotide sequence ID" value="NZ_JBHRYA010000009.1"/>
</dbReference>
<dbReference type="SUPFAM" id="SSF51735">
    <property type="entry name" value="NAD(P)-binding Rossmann-fold domains"/>
    <property type="match status" value="1"/>
</dbReference>
<dbReference type="SUPFAM" id="SSF55347">
    <property type="entry name" value="Glyceraldehyde-3-phosphate dehydrogenase-like, C-terminal domain"/>
    <property type="match status" value="1"/>
</dbReference>
<dbReference type="InterPro" id="IPR026877">
    <property type="entry name" value="DXPR_C"/>
</dbReference>
<dbReference type="HAMAP" id="MF_00183">
    <property type="entry name" value="DXP_reductoisom"/>
    <property type="match status" value="1"/>
</dbReference>
<feature type="binding site" evidence="9">
    <location>
        <position position="158"/>
    </location>
    <ligand>
        <name>Mn(2+)</name>
        <dbReference type="ChEBI" id="CHEBI:29035"/>
    </ligand>
</feature>
<keyword evidence="6 9" id="KW-0464">Manganese</keyword>
<feature type="domain" description="1-deoxy-D-xylulose 5-phosphate reductoisomerase C-terminal" evidence="11">
    <location>
        <begin position="152"/>
        <end position="250"/>
    </location>
</feature>
<feature type="binding site" evidence="9">
    <location>
        <position position="226"/>
    </location>
    <ligand>
        <name>NADPH</name>
        <dbReference type="ChEBI" id="CHEBI:57783"/>
    </ligand>
</feature>
<feature type="binding site" evidence="9">
    <location>
        <position position="130"/>
    </location>
    <ligand>
        <name>NADPH</name>
        <dbReference type="ChEBI" id="CHEBI:57783"/>
    </ligand>
</feature>
<evidence type="ECO:0000256" key="7">
    <source>
        <dbReference type="ARBA" id="ARBA00023229"/>
    </source>
</evidence>
<feature type="binding site" evidence="9">
    <location>
        <position position="16"/>
    </location>
    <ligand>
        <name>NADPH</name>
        <dbReference type="ChEBI" id="CHEBI:57783"/>
    </ligand>
</feature>
<dbReference type="NCBIfam" id="NF009114">
    <property type="entry name" value="PRK12464.1"/>
    <property type="match status" value="1"/>
</dbReference>
<dbReference type="SUPFAM" id="SSF69055">
    <property type="entry name" value="1-deoxy-D-xylulose-5-phosphate reductoisomerase, C-terminal domain"/>
    <property type="match status" value="1"/>
</dbReference>
<feature type="binding site" evidence="9">
    <location>
        <position position="19"/>
    </location>
    <ligand>
        <name>NADPH</name>
        <dbReference type="ChEBI" id="CHEBI:57783"/>
    </ligand>
</feature>
<feature type="binding site" evidence="9">
    <location>
        <position position="157"/>
    </location>
    <ligand>
        <name>1-deoxy-D-xylulose 5-phosphate</name>
        <dbReference type="ChEBI" id="CHEBI:57792"/>
    </ligand>
</feature>
<dbReference type="Pfam" id="PF02670">
    <property type="entry name" value="DXP_reductoisom"/>
    <property type="match status" value="1"/>
</dbReference>
<feature type="binding site" evidence="9">
    <location>
        <position position="42"/>
    </location>
    <ligand>
        <name>NADPH</name>
        <dbReference type="ChEBI" id="CHEBI:57783"/>
    </ligand>
</feature>
<dbReference type="InterPro" id="IPR036169">
    <property type="entry name" value="DXPR_C_sf"/>
</dbReference>
<dbReference type="GO" id="GO:0030604">
    <property type="term" value="F:1-deoxy-D-xylulose-5-phosphate reductoisomerase activity"/>
    <property type="evidence" value="ECO:0007669"/>
    <property type="project" value="UniProtKB-EC"/>
</dbReference>
<accession>A0ABV7XQN6</accession>
<name>A0ABV7XQN6_9GAMM</name>
<gene>
    <name evidence="9" type="primary">dxr</name>
    <name evidence="13" type="ORF">ACFONC_13470</name>
</gene>
<comment type="caution">
    <text evidence="9">Lacks conserved residue(s) required for the propagation of feature annotation.</text>
</comment>
<dbReference type="Pfam" id="PF13288">
    <property type="entry name" value="DXPR_C"/>
    <property type="match status" value="1"/>
</dbReference>
<comment type="pathway">
    <text evidence="1 9">Isoprenoid biosynthesis; isopentenyl diphosphate biosynthesis via DXP pathway; isopentenyl diphosphate from 1-deoxy-D-xylulose 5-phosphate: step 1/6.</text>
</comment>
<dbReference type="NCBIfam" id="TIGR00243">
    <property type="entry name" value="Dxr"/>
    <property type="match status" value="1"/>
</dbReference>
<dbReference type="EMBL" id="JBHRYA010000009">
    <property type="protein sequence ID" value="MFC3717164.1"/>
    <property type="molecule type" value="Genomic_DNA"/>
</dbReference>
<evidence type="ECO:0000259" key="10">
    <source>
        <dbReference type="Pfam" id="PF02670"/>
    </source>
</evidence>
<keyword evidence="4 9" id="KW-0521">NADP</keyword>
<dbReference type="PIRSF" id="PIRSF006205">
    <property type="entry name" value="Dxp_reductismrs"/>
    <property type="match status" value="1"/>
</dbReference>
<comment type="similarity">
    <text evidence="2 9">Belongs to the DXR family.</text>
</comment>
<dbReference type="Proteomes" id="UP001595705">
    <property type="component" value="Unassembled WGS sequence"/>
</dbReference>
<protein>
    <recommendedName>
        <fullName evidence="9">1-deoxy-D-xylulose 5-phosphate reductoisomerase</fullName>
        <shortName evidence="9">DXP reductoisomerase</shortName>
        <ecNumber evidence="9">1.1.1.267</ecNumber>
    </recommendedName>
    <alternativeName>
        <fullName evidence="9">1-deoxyxylulose-5-phosphate reductoisomerase</fullName>
    </alternativeName>
    <alternativeName>
        <fullName evidence="9">2-C-methyl-D-erythritol 4-phosphate synthase</fullName>
    </alternativeName>
</protein>
<comment type="caution">
    <text evidence="13">The sequence shown here is derived from an EMBL/GenBank/DDBJ whole genome shotgun (WGS) entry which is preliminary data.</text>
</comment>
<evidence type="ECO:0000256" key="6">
    <source>
        <dbReference type="ARBA" id="ARBA00023211"/>
    </source>
</evidence>
<feature type="domain" description="1-deoxy-D-xylulose 5-phosphate reductoisomerase N-terminal" evidence="10">
    <location>
        <begin position="10"/>
        <end position="138"/>
    </location>
</feature>
<sequence length="410" mass="42186">MPASTTMQTVAVLGATGSIGSSALDVIARHPGRLRASVLAAGSNVDALLGLCRRHRPDHAAIADPDLHAALRDGLAAARLPTQAHAGMDAIAELASGDACQTVVAAIVGAAGLDSTLAAARAGKRLLLANKESLVLAGELLMAAAREGGACIVPIDSEHNAIFQCLPEAGAGDWGPGTGESSCPRHDGLRRIVLTASGGPFRGRSREQLADVTPAQAIAHPKWSMGPKISVDSATLMNKGLEVIEAHHLFGLPGDRIDVLVHPQSLVHSLVEFIDGSTLAQLGLPDMRTALAVGFGWPRRIESGVAGLDLLAHGRLDFEAPDTDAFPCLRLAYAALEAGGTAPATLNAANEVAVSSFLQGRIGFLSIPALVEETLAALPAAPAASLDALRDADVRARSHAMKLSTRMTAT</sequence>
<dbReference type="InterPro" id="IPR013512">
    <property type="entry name" value="DXP_reductoisomerase_N"/>
</dbReference>
<evidence type="ECO:0000259" key="11">
    <source>
        <dbReference type="Pfam" id="PF08436"/>
    </source>
</evidence>
<feature type="binding site" evidence="9">
    <location>
        <position position="220"/>
    </location>
    <ligand>
        <name>1-deoxy-D-xylulose 5-phosphate</name>
        <dbReference type="ChEBI" id="CHEBI:57792"/>
    </ligand>
</feature>
<feature type="binding site" evidence="9">
    <location>
        <position position="132"/>
    </location>
    <ligand>
        <name>NADPH</name>
        <dbReference type="ChEBI" id="CHEBI:57783"/>
    </ligand>
</feature>
<feature type="binding site" evidence="9">
    <location>
        <position position="242"/>
    </location>
    <ligand>
        <name>Mn(2+)</name>
        <dbReference type="ChEBI" id="CHEBI:29035"/>
    </ligand>
</feature>
<comment type="catalytic activity">
    <reaction evidence="8">
        <text>2-C-methyl-D-erythritol 4-phosphate + NADP(+) = 1-deoxy-D-xylulose 5-phosphate + NADPH + H(+)</text>
        <dbReference type="Rhea" id="RHEA:13717"/>
        <dbReference type="ChEBI" id="CHEBI:15378"/>
        <dbReference type="ChEBI" id="CHEBI:57783"/>
        <dbReference type="ChEBI" id="CHEBI:57792"/>
        <dbReference type="ChEBI" id="CHEBI:58262"/>
        <dbReference type="ChEBI" id="CHEBI:58349"/>
        <dbReference type="EC" id="1.1.1.267"/>
    </reaction>
    <physiologicalReaction direction="right-to-left" evidence="8">
        <dbReference type="Rhea" id="RHEA:13719"/>
    </physiologicalReaction>
</comment>
<keyword evidence="5 9" id="KW-0560">Oxidoreductase</keyword>
<dbReference type="PANTHER" id="PTHR30525:SF0">
    <property type="entry name" value="1-DEOXY-D-XYLULOSE 5-PHOSPHATE REDUCTOISOMERASE, CHLOROPLASTIC"/>
    <property type="match status" value="1"/>
</dbReference>
<feature type="binding site" evidence="9">
    <location>
        <position position="158"/>
    </location>
    <ligand>
        <name>1-deoxy-D-xylulose 5-phosphate</name>
        <dbReference type="ChEBI" id="CHEBI:57792"/>
    </ligand>
</feature>
<reference evidence="14" key="1">
    <citation type="journal article" date="2019" name="Int. J. Syst. Evol. Microbiol.">
        <title>The Global Catalogue of Microorganisms (GCM) 10K type strain sequencing project: providing services to taxonomists for standard genome sequencing and annotation.</title>
        <authorList>
            <consortium name="The Broad Institute Genomics Platform"/>
            <consortium name="The Broad Institute Genome Sequencing Center for Infectious Disease"/>
            <person name="Wu L."/>
            <person name="Ma J."/>
        </authorList>
    </citation>
    <scope>NUCLEOTIDE SEQUENCE [LARGE SCALE GENOMIC DNA]</scope>
    <source>
        <strain evidence="14">KCTC 42441</strain>
    </source>
</reference>
<evidence type="ECO:0000313" key="14">
    <source>
        <dbReference type="Proteomes" id="UP001595705"/>
    </source>
</evidence>
<feature type="binding site" evidence="9">
    <location>
        <position position="233"/>
    </location>
    <ligand>
        <name>1-deoxy-D-xylulose 5-phosphate</name>
        <dbReference type="ChEBI" id="CHEBI:57792"/>
    </ligand>
</feature>
<feature type="binding site" evidence="9">
    <location>
        <position position="131"/>
    </location>
    <ligand>
        <name>1-deoxy-D-xylulose 5-phosphate</name>
        <dbReference type="ChEBI" id="CHEBI:57792"/>
    </ligand>
</feature>
<evidence type="ECO:0000259" key="12">
    <source>
        <dbReference type="Pfam" id="PF13288"/>
    </source>
</evidence>
<feature type="domain" description="DXP reductoisomerase C-terminal" evidence="12">
    <location>
        <begin position="282"/>
        <end position="398"/>
    </location>
</feature>
<evidence type="ECO:0000256" key="9">
    <source>
        <dbReference type="HAMAP-Rule" id="MF_00183"/>
    </source>
</evidence>
<comment type="function">
    <text evidence="9">Catalyzes the NADPH-dependent rearrangement and reduction of 1-deoxy-D-xylulose-5-phosphate (DXP) to 2-C-methyl-D-erythritol 4-phosphate (MEP).</text>
</comment>
<dbReference type="Pfam" id="PF08436">
    <property type="entry name" value="DXP_redisom_C"/>
    <property type="match status" value="1"/>
</dbReference>
<feature type="binding site" evidence="9">
    <location>
        <position position="44"/>
    </location>
    <ligand>
        <name>NADPH</name>
        <dbReference type="ChEBI" id="CHEBI:57783"/>
    </ligand>
</feature>
<evidence type="ECO:0000256" key="1">
    <source>
        <dbReference type="ARBA" id="ARBA00005094"/>
    </source>
</evidence>
<dbReference type="Gene3D" id="3.40.50.720">
    <property type="entry name" value="NAD(P)-binding Rossmann-like Domain"/>
    <property type="match status" value="1"/>
</dbReference>
<feature type="binding site" evidence="9">
    <location>
        <position position="238"/>
    </location>
    <ligand>
        <name>1-deoxy-D-xylulose 5-phosphate</name>
        <dbReference type="ChEBI" id="CHEBI:57792"/>
    </ligand>
</feature>
<feature type="binding site" evidence="9">
    <location>
        <position position="197"/>
    </location>
    <ligand>
        <name>1-deoxy-D-xylulose 5-phosphate</name>
        <dbReference type="ChEBI" id="CHEBI:57792"/>
    </ligand>
</feature>
<keyword evidence="7 9" id="KW-0414">Isoprene biosynthesis</keyword>
<feature type="binding site" evidence="9">
    <location>
        <position position="17"/>
    </location>
    <ligand>
        <name>NADPH</name>
        <dbReference type="ChEBI" id="CHEBI:57783"/>
    </ligand>
</feature>
<dbReference type="InterPro" id="IPR036291">
    <property type="entry name" value="NAD(P)-bd_dom_sf"/>
</dbReference>
<dbReference type="Gene3D" id="1.10.1740.10">
    <property type="match status" value="1"/>
</dbReference>
<dbReference type="EC" id="1.1.1.267" evidence="9"/>
<comment type="cofactor">
    <cofactor evidence="9">
        <name>Mg(2+)</name>
        <dbReference type="ChEBI" id="CHEBI:18420"/>
    </cofactor>
    <cofactor evidence="9">
        <name>Mn(2+)</name>
        <dbReference type="ChEBI" id="CHEBI:29035"/>
    </cofactor>
</comment>
<keyword evidence="14" id="KW-1185">Reference proteome</keyword>
<feature type="binding site" evidence="9">
    <location>
        <position position="242"/>
    </location>
    <ligand>
        <name>1-deoxy-D-xylulose 5-phosphate</name>
        <dbReference type="ChEBI" id="CHEBI:57792"/>
    </ligand>
</feature>
<proteinExistence type="inferred from homology"/>
<dbReference type="InterPro" id="IPR003821">
    <property type="entry name" value="DXP_reductoisomerase"/>
</dbReference>
<evidence type="ECO:0000256" key="2">
    <source>
        <dbReference type="ARBA" id="ARBA00006825"/>
    </source>
</evidence>
<dbReference type="PANTHER" id="PTHR30525">
    <property type="entry name" value="1-DEOXY-D-XYLULOSE 5-PHOSPHATE REDUCTOISOMERASE"/>
    <property type="match status" value="1"/>
</dbReference>
<evidence type="ECO:0000256" key="4">
    <source>
        <dbReference type="ARBA" id="ARBA00022857"/>
    </source>
</evidence>
<feature type="binding site" evidence="9">
    <location>
        <position position="239"/>
    </location>
    <ligand>
        <name>1-deoxy-D-xylulose 5-phosphate</name>
        <dbReference type="ChEBI" id="CHEBI:57792"/>
    </ligand>
</feature>
<feature type="binding site" evidence="9">
    <location>
        <position position="156"/>
    </location>
    <ligand>
        <name>Mn(2+)</name>
        <dbReference type="ChEBI" id="CHEBI:29035"/>
    </ligand>
</feature>